<dbReference type="InterPro" id="IPR052706">
    <property type="entry name" value="Membrane-Transporter-like"/>
</dbReference>
<dbReference type="Pfam" id="PF01740">
    <property type="entry name" value="STAS"/>
    <property type="match status" value="1"/>
</dbReference>
<dbReference type="PANTHER" id="PTHR43310:SF1">
    <property type="entry name" value="SULFATE TRANSPORTER YBAR-RELATED"/>
    <property type="match status" value="1"/>
</dbReference>
<gene>
    <name evidence="7" type="ORF">A7K91_18300</name>
</gene>
<dbReference type="InterPro" id="IPR036513">
    <property type="entry name" value="STAS_dom_sf"/>
</dbReference>
<evidence type="ECO:0000256" key="3">
    <source>
        <dbReference type="ARBA" id="ARBA00022989"/>
    </source>
</evidence>
<evidence type="ECO:0000256" key="1">
    <source>
        <dbReference type="ARBA" id="ARBA00004141"/>
    </source>
</evidence>
<keyword evidence="3 5" id="KW-1133">Transmembrane helix</keyword>
<feature type="transmembrane region" description="Helical" evidence="5">
    <location>
        <begin position="300"/>
        <end position="317"/>
    </location>
</feature>
<evidence type="ECO:0000256" key="4">
    <source>
        <dbReference type="ARBA" id="ARBA00023136"/>
    </source>
</evidence>
<dbReference type="OrthoDB" id="9771198at2"/>
<evidence type="ECO:0000313" key="7">
    <source>
        <dbReference type="EMBL" id="OBR65920.1"/>
    </source>
</evidence>
<comment type="caution">
    <text evidence="7">The sequence shown here is derived from an EMBL/GenBank/DDBJ whole genome shotgun (WGS) entry which is preliminary data.</text>
</comment>
<dbReference type="PANTHER" id="PTHR43310">
    <property type="entry name" value="SULFATE TRANSPORTER YBAR-RELATED"/>
    <property type="match status" value="1"/>
</dbReference>
<evidence type="ECO:0000259" key="6">
    <source>
        <dbReference type="PROSITE" id="PS50801"/>
    </source>
</evidence>
<dbReference type="Pfam" id="PF00916">
    <property type="entry name" value="Sulfate_transp"/>
    <property type="match status" value="2"/>
</dbReference>
<evidence type="ECO:0000256" key="5">
    <source>
        <dbReference type="SAM" id="Phobius"/>
    </source>
</evidence>
<dbReference type="EMBL" id="LYPA01000051">
    <property type="protein sequence ID" value="OBR65920.1"/>
    <property type="molecule type" value="Genomic_DNA"/>
</dbReference>
<dbReference type="Proteomes" id="UP000092024">
    <property type="component" value="Unassembled WGS sequence"/>
</dbReference>
<evidence type="ECO:0000256" key="2">
    <source>
        <dbReference type="ARBA" id="ARBA00022692"/>
    </source>
</evidence>
<dbReference type="PROSITE" id="PS50801">
    <property type="entry name" value="STAS"/>
    <property type="match status" value="1"/>
</dbReference>
<feature type="domain" description="STAS" evidence="6">
    <location>
        <begin position="394"/>
        <end position="479"/>
    </location>
</feature>
<feature type="transmembrane region" description="Helical" evidence="5">
    <location>
        <begin position="121"/>
        <end position="140"/>
    </location>
</feature>
<organism evidence="7 8">
    <name type="scientific">Paenibacillus oryzae</name>
    <dbReference type="NCBI Taxonomy" id="1844972"/>
    <lineage>
        <taxon>Bacteria</taxon>
        <taxon>Bacillati</taxon>
        <taxon>Bacillota</taxon>
        <taxon>Bacilli</taxon>
        <taxon>Bacillales</taxon>
        <taxon>Paenibacillaceae</taxon>
        <taxon>Paenibacillus</taxon>
    </lineage>
</organism>
<feature type="transmembrane region" description="Helical" evidence="5">
    <location>
        <begin position="180"/>
        <end position="199"/>
    </location>
</feature>
<sequence length="479" mass="51841">MGKVEWFLKSLFSKEQWFSNIRGDVLAGITITLALIPDAIAFSFIAGVNPMIGLFSTVIIMIVISFCGSRPAMVSSAAGSMAVLMAPLVLMHGVQYLFAATILTGIIQFLMGVFKTGKWMNFVPGAVVTGFINALAILILMDQLGHLVKADWLMLTAVAVTLVIVYLLPRLTKAIPSPLVAVTLVTVASFSMGLPLETIGSQVLIDNTLPLPGLPDIPFTWQTLVIILPFALSLSLVGYTETLLTQNMIDEKTGEKTDKNGEMKGQGAANAITGLFGGMAGCALVAESVIHVKIGARGRLSTLTGGVVLLALILLFGKVVNVIPVAALVGVMLMICFEIFDWGYLLKLRSKPVSETVIMIATVATSIYTHNLAIGALVGVLLSMAVFVYKLSRIQINQETIEGEKVYRVKGALFFASATELQDAIQLNDPITRICLDFREAHLWDRTSRLGIINIRRKLRERGYKVRVIGLQLKGESRS</sequence>
<dbReference type="InterPro" id="IPR002645">
    <property type="entry name" value="STAS_dom"/>
</dbReference>
<proteinExistence type="predicted"/>
<comment type="subcellular location">
    <subcellularLocation>
        <location evidence="1">Membrane</location>
        <topology evidence="1">Multi-pass membrane protein</topology>
    </subcellularLocation>
</comment>
<keyword evidence="2 5" id="KW-0812">Transmembrane</keyword>
<reference evidence="7 8" key="1">
    <citation type="submission" date="2016-05" db="EMBL/GenBank/DDBJ databases">
        <title>Paenibacillus oryzae. sp. nov., isolated from the rice root.</title>
        <authorList>
            <person name="Zhang J."/>
            <person name="Zhang X."/>
        </authorList>
    </citation>
    <scope>NUCLEOTIDE SEQUENCE [LARGE SCALE GENOMIC DNA]</scope>
    <source>
        <strain evidence="7 8">1DrF-4</strain>
    </source>
</reference>
<feature type="transmembrane region" description="Helical" evidence="5">
    <location>
        <begin position="357"/>
        <end position="389"/>
    </location>
</feature>
<dbReference type="Gene3D" id="3.30.750.24">
    <property type="entry name" value="STAS domain"/>
    <property type="match status" value="1"/>
</dbReference>
<name>A0A1A5YKL2_9BACL</name>
<protein>
    <submittedName>
        <fullName evidence="7">Sodium-independent anion transporter</fullName>
    </submittedName>
</protein>
<dbReference type="GO" id="GO:0016020">
    <property type="term" value="C:membrane"/>
    <property type="evidence" value="ECO:0007669"/>
    <property type="project" value="UniProtKB-SubCell"/>
</dbReference>
<evidence type="ECO:0000313" key="8">
    <source>
        <dbReference type="Proteomes" id="UP000092024"/>
    </source>
</evidence>
<dbReference type="STRING" id="1844972.A7K91_18300"/>
<keyword evidence="4 5" id="KW-0472">Membrane</keyword>
<feature type="transmembrane region" description="Helical" evidence="5">
    <location>
        <begin position="323"/>
        <end position="345"/>
    </location>
</feature>
<feature type="transmembrane region" description="Helical" evidence="5">
    <location>
        <begin position="219"/>
        <end position="239"/>
    </location>
</feature>
<dbReference type="SUPFAM" id="SSF52091">
    <property type="entry name" value="SpoIIaa-like"/>
    <property type="match status" value="1"/>
</dbReference>
<feature type="transmembrane region" description="Helical" evidence="5">
    <location>
        <begin position="51"/>
        <end position="67"/>
    </location>
</feature>
<accession>A0A1A5YKL2</accession>
<dbReference type="CDD" id="cd07042">
    <property type="entry name" value="STAS_SulP_like_sulfate_transporter"/>
    <property type="match status" value="1"/>
</dbReference>
<dbReference type="AlphaFoldDB" id="A0A1A5YKL2"/>
<keyword evidence="8" id="KW-1185">Reference proteome</keyword>
<dbReference type="InterPro" id="IPR011547">
    <property type="entry name" value="SLC26A/SulP_dom"/>
</dbReference>
<feature type="transmembrane region" description="Helical" evidence="5">
    <location>
        <begin position="152"/>
        <end position="168"/>
    </location>
</feature>
<feature type="transmembrane region" description="Helical" evidence="5">
    <location>
        <begin position="21"/>
        <end position="45"/>
    </location>
</feature>